<evidence type="ECO:0008006" key="3">
    <source>
        <dbReference type="Google" id="ProtNLM"/>
    </source>
</evidence>
<name>A0AAV1KX27_9NEOP</name>
<dbReference type="InterPro" id="IPR036397">
    <property type="entry name" value="RNaseH_sf"/>
</dbReference>
<sequence>MLKNRHWIFQQDSAPAHRARSTQNWFTAHGIDFTGHEDWSSSSPDLSPLDYKIWQHLEDKVCTKPHRNLESHRVSLAKGAADIDMKCGVCCD</sequence>
<proteinExistence type="predicted"/>
<gene>
    <name evidence="1" type="ORF">PARMNEM_LOCUS7315</name>
</gene>
<dbReference type="Proteomes" id="UP001314205">
    <property type="component" value="Unassembled WGS sequence"/>
</dbReference>
<evidence type="ECO:0000313" key="2">
    <source>
        <dbReference type="Proteomes" id="UP001314205"/>
    </source>
</evidence>
<dbReference type="AlphaFoldDB" id="A0AAV1KX27"/>
<keyword evidence="2" id="KW-1185">Reference proteome</keyword>
<dbReference type="EMBL" id="CAVLGL010000080">
    <property type="protein sequence ID" value="CAK1586351.1"/>
    <property type="molecule type" value="Genomic_DNA"/>
</dbReference>
<dbReference type="GO" id="GO:0003676">
    <property type="term" value="F:nucleic acid binding"/>
    <property type="evidence" value="ECO:0007669"/>
    <property type="project" value="InterPro"/>
</dbReference>
<organism evidence="1 2">
    <name type="scientific">Parnassius mnemosyne</name>
    <name type="common">clouded apollo</name>
    <dbReference type="NCBI Taxonomy" id="213953"/>
    <lineage>
        <taxon>Eukaryota</taxon>
        <taxon>Metazoa</taxon>
        <taxon>Ecdysozoa</taxon>
        <taxon>Arthropoda</taxon>
        <taxon>Hexapoda</taxon>
        <taxon>Insecta</taxon>
        <taxon>Pterygota</taxon>
        <taxon>Neoptera</taxon>
        <taxon>Endopterygota</taxon>
        <taxon>Lepidoptera</taxon>
        <taxon>Glossata</taxon>
        <taxon>Ditrysia</taxon>
        <taxon>Papilionoidea</taxon>
        <taxon>Papilionidae</taxon>
        <taxon>Parnassiinae</taxon>
        <taxon>Parnassini</taxon>
        <taxon>Parnassius</taxon>
        <taxon>Driopa</taxon>
    </lineage>
</organism>
<protein>
    <recommendedName>
        <fullName evidence="3">Tc1-like transposase DDE domain-containing protein</fullName>
    </recommendedName>
</protein>
<accession>A0AAV1KX27</accession>
<comment type="caution">
    <text evidence="1">The sequence shown here is derived from an EMBL/GenBank/DDBJ whole genome shotgun (WGS) entry which is preliminary data.</text>
</comment>
<dbReference type="Gene3D" id="3.30.420.10">
    <property type="entry name" value="Ribonuclease H-like superfamily/Ribonuclease H"/>
    <property type="match status" value="1"/>
</dbReference>
<reference evidence="1 2" key="1">
    <citation type="submission" date="2023-11" db="EMBL/GenBank/DDBJ databases">
        <authorList>
            <person name="Hedman E."/>
            <person name="Englund M."/>
            <person name="Stromberg M."/>
            <person name="Nyberg Akerstrom W."/>
            <person name="Nylinder S."/>
            <person name="Jareborg N."/>
            <person name="Kallberg Y."/>
            <person name="Kronander E."/>
        </authorList>
    </citation>
    <scope>NUCLEOTIDE SEQUENCE [LARGE SCALE GENOMIC DNA]</scope>
</reference>
<evidence type="ECO:0000313" key="1">
    <source>
        <dbReference type="EMBL" id="CAK1586351.1"/>
    </source>
</evidence>